<feature type="region of interest" description="Disordered" evidence="1">
    <location>
        <begin position="68"/>
        <end position="91"/>
    </location>
</feature>
<evidence type="ECO:0000313" key="4">
    <source>
        <dbReference type="Proteomes" id="UP000177263"/>
    </source>
</evidence>
<accession>A0A1F7YMT5</accession>
<evidence type="ECO:0000256" key="1">
    <source>
        <dbReference type="SAM" id="MobiDB-lite"/>
    </source>
</evidence>
<dbReference type="Proteomes" id="UP000177263">
    <property type="component" value="Unassembled WGS sequence"/>
</dbReference>
<organism evidence="3 4">
    <name type="scientific">Candidatus Woesebacteria bacterium RIFCSPHIGHO2_01_FULL_41_10</name>
    <dbReference type="NCBI Taxonomy" id="1802500"/>
    <lineage>
        <taxon>Bacteria</taxon>
        <taxon>Candidatus Woeseibacteriota</taxon>
    </lineage>
</organism>
<comment type="caution">
    <text evidence="3">The sequence shown here is derived from an EMBL/GenBank/DDBJ whole genome shotgun (WGS) entry which is preliminary data.</text>
</comment>
<dbReference type="AlphaFoldDB" id="A0A1F7YMT5"/>
<feature type="transmembrane region" description="Helical" evidence="2">
    <location>
        <begin position="171"/>
        <end position="193"/>
    </location>
</feature>
<dbReference type="STRING" id="1802500.A2801_00665"/>
<sequence>MLYDGNTSELEALQEDLTEADWGSLEGKVKFLHSPQVEIIDPKAKTVAVCAAGASELGNVAGLLVDGESQDESEKNEAHEHGTSQGNVIPAHDLTPEDVGFVVGEEVKNFSDTQMPDSSSQEMPAAFKQPFKMPKFSFGNLPFHLPVKNREPAMPHPSVGNLSTTPKWKRLMVFGVIFVVLVITGGIGGWWYLPRAEIVVFLAPQNLEETESLTLDENIDQADVEARIFPAQTVAVEVTGSKSRAATGNKTVGDAAAGQVTIRNGTASDIVLESGTSLQGPGDLEYTINEEVTVGSATSPSDPGSVTTAVTASDIGAQYNIASGENFSVSNYPTSEVDAVSEGELSGGSSREVVAVSADDREKLGEELTEELKSQGIAQIEGQIESTSYFVSDAVRTEEVDTSFSKAEGDEASSVDLDMSLRVIGIVVSKEQLESLARDLLEPKVPTGYALRSEQIDVSFELDDESDGAWFFDASITANLLPEINTDDIKRNVIGKYPSQAQQYLTTIPGFTKADITLTPSLPGKLGNIPRVTDHVSIEIIADR</sequence>
<reference evidence="3 4" key="1">
    <citation type="journal article" date="2016" name="Nat. Commun.">
        <title>Thousands of microbial genomes shed light on interconnected biogeochemical processes in an aquifer system.</title>
        <authorList>
            <person name="Anantharaman K."/>
            <person name="Brown C.T."/>
            <person name="Hug L.A."/>
            <person name="Sharon I."/>
            <person name="Castelle C.J."/>
            <person name="Probst A.J."/>
            <person name="Thomas B.C."/>
            <person name="Singh A."/>
            <person name="Wilkins M.J."/>
            <person name="Karaoz U."/>
            <person name="Brodie E.L."/>
            <person name="Williams K.H."/>
            <person name="Hubbard S.S."/>
            <person name="Banfield J.F."/>
        </authorList>
    </citation>
    <scope>NUCLEOTIDE SEQUENCE [LARGE SCALE GENOMIC DNA]</scope>
</reference>
<proteinExistence type="predicted"/>
<protein>
    <submittedName>
        <fullName evidence="3">Uncharacterized protein</fullName>
    </submittedName>
</protein>
<evidence type="ECO:0000313" key="3">
    <source>
        <dbReference type="EMBL" id="OGM28636.1"/>
    </source>
</evidence>
<dbReference type="EMBL" id="MGGM01000026">
    <property type="protein sequence ID" value="OGM28636.1"/>
    <property type="molecule type" value="Genomic_DNA"/>
</dbReference>
<feature type="compositionally biased region" description="Basic and acidic residues" evidence="1">
    <location>
        <begin position="72"/>
        <end position="82"/>
    </location>
</feature>
<gene>
    <name evidence="3" type="ORF">A2801_00665</name>
</gene>
<name>A0A1F7YMT5_9BACT</name>
<keyword evidence="2" id="KW-0472">Membrane</keyword>
<keyword evidence="2" id="KW-0812">Transmembrane</keyword>
<keyword evidence="2" id="KW-1133">Transmembrane helix</keyword>
<evidence type="ECO:0000256" key="2">
    <source>
        <dbReference type="SAM" id="Phobius"/>
    </source>
</evidence>